<keyword evidence="2 3" id="KW-1015">Disulfide bond</keyword>
<name>A0A7J7ZYX1_MYOMY</name>
<protein>
    <recommendedName>
        <fullName evidence="9">EGF like domain multiple 7</fullName>
    </recommendedName>
</protein>
<keyword evidence="1" id="KW-0732">Signal</keyword>
<evidence type="ECO:0000256" key="1">
    <source>
        <dbReference type="ARBA" id="ARBA00022729"/>
    </source>
</evidence>
<feature type="disulfide bond" evidence="3">
    <location>
        <begin position="198"/>
        <end position="207"/>
    </location>
</feature>
<dbReference type="EMBL" id="JABWUV010000002">
    <property type="protein sequence ID" value="KAF6379354.1"/>
    <property type="molecule type" value="Genomic_DNA"/>
</dbReference>
<evidence type="ECO:0000259" key="6">
    <source>
        <dbReference type="PROSITE" id="PS51041"/>
    </source>
</evidence>
<dbReference type="AlphaFoldDB" id="A0A7J7ZYX1"/>
<evidence type="ECO:0000256" key="4">
    <source>
        <dbReference type="SAM" id="MobiDB-lite"/>
    </source>
</evidence>
<reference evidence="7 8" key="1">
    <citation type="journal article" date="2020" name="Nature">
        <title>Six reference-quality genomes reveal evolution of bat adaptations.</title>
        <authorList>
            <person name="Jebb D."/>
            <person name="Huang Z."/>
            <person name="Pippel M."/>
            <person name="Hughes G.M."/>
            <person name="Lavrichenko K."/>
            <person name="Devanna P."/>
            <person name="Winkler S."/>
            <person name="Jermiin L.S."/>
            <person name="Skirmuntt E.C."/>
            <person name="Katzourakis A."/>
            <person name="Burkitt-Gray L."/>
            <person name="Ray D.A."/>
            <person name="Sullivan K.A.M."/>
            <person name="Roscito J.G."/>
            <person name="Kirilenko B.M."/>
            <person name="Davalos L.M."/>
            <person name="Corthals A.P."/>
            <person name="Power M.L."/>
            <person name="Jones G."/>
            <person name="Ransome R.D."/>
            <person name="Dechmann D.K.N."/>
            <person name="Locatelli A.G."/>
            <person name="Puechmaille S.J."/>
            <person name="Fedrigo O."/>
            <person name="Jarvis E.D."/>
            <person name="Hiller M."/>
            <person name="Vernes S.C."/>
            <person name="Myers E.W."/>
            <person name="Teeling E.C."/>
        </authorList>
    </citation>
    <scope>NUCLEOTIDE SEQUENCE [LARGE SCALE GENOMIC DNA]</scope>
    <source>
        <strain evidence="7">MMyoMyo1</strain>
        <tissue evidence="7">Flight muscle</tissue>
    </source>
</reference>
<comment type="caution">
    <text evidence="7">The sequence shown here is derived from an EMBL/GenBank/DDBJ whole genome shotgun (WGS) entry which is preliminary data.</text>
</comment>
<evidence type="ECO:0000256" key="2">
    <source>
        <dbReference type="ARBA" id="ARBA00023157"/>
    </source>
</evidence>
<accession>A0A7J7ZYX1</accession>
<keyword evidence="3" id="KW-0245">EGF-like domain</keyword>
<dbReference type="InterPro" id="IPR000742">
    <property type="entry name" value="EGF"/>
</dbReference>
<dbReference type="PROSITE" id="PS01186">
    <property type="entry name" value="EGF_2"/>
    <property type="match status" value="1"/>
</dbReference>
<evidence type="ECO:0000313" key="7">
    <source>
        <dbReference type="EMBL" id="KAF6379354.1"/>
    </source>
</evidence>
<feature type="domain" description="EGF-like" evidence="5">
    <location>
        <begin position="168"/>
        <end position="208"/>
    </location>
</feature>
<keyword evidence="8" id="KW-1185">Reference proteome</keyword>
<evidence type="ECO:0000313" key="8">
    <source>
        <dbReference type="Proteomes" id="UP000527355"/>
    </source>
</evidence>
<dbReference type="Pfam" id="PF07546">
    <property type="entry name" value="EMI"/>
    <property type="match status" value="1"/>
</dbReference>
<dbReference type="FunFam" id="2.10.25.10:FF:001129">
    <property type="entry name" value="Predicted protein"/>
    <property type="match status" value="1"/>
</dbReference>
<feature type="compositionally biased region" description="Pro residues" evidence="4">
    <location>
        <begin position="9"/>
        <end position="19"/>
    </location>
</feature>
<dbReference type="VEuPathDB" id="HostDB:LOC118677522"/>
<dbReference type="InterPro" id="IPR011489">
    <property type="entry name" value="EMI_domain"/>
</dbReference>
<sequence>MPRGAKLLPSPPRGDPPRQPVSQAPHTNFCPASPTSAAGPDCGAGVALSAQPGGGWSSSAPREMTSRLWLWCLCTWVAAGWPPGSAIHLRPDMPNVCEEQQLTVVGLPRPCVRAFTHTVKLWKQGCAGRRWCVGYERRTRYYTVYRQAYSMEQQTVYRCCPGWRRQDDEPGCLRSVSAVATCFHGRRCSESEAQLCRCSEGFQGPHCQYE</sequence>
<evidence type="ECO:0000259" key="5">
    <source>
        <dbReference type="PROSITE" id="PS50026"/>
    </source>
</evidence>
<dbReference type="PROSITE" id="PS50026">
    <property type="entry name" value="EGF_3"/>
    <property type="match status" value="1"/>
</dbReference>
<dbReference type="PROSITE" id="PS51041">
    <property type="entry name" value="EMI"/>
    <property type="match status" value="1"/>
</dbReference>
<proteinExistence type="predicted"/>
<feature type="domain" description="EMI" evidence="6">
    <location>
        <begin position="93"/>
        <end position="174"/>
    </location>
</feature>
<feature type="region of interest" description="Disordered" evidence="4">
    <location>
        <begin position="1"/>
        <end position="32"/>
    </location>
</feature>
<organism evidence="7 8">
    <name type="scientific">Myotis myotis</name>
    <name type="common">Greater mouse-eared bat</name>
    <name type="synonym">Vespertilio myotis</name>
    <dbReference type="NCBI Taxonomy" id="51298"/>
    <lineage>
        <taxon>Eukaryota</taxon>
        <taxon>Metazoa</taxon>
        <taxon>Chordata</taxon>
        <taxon>Craniata</taxon>
        <taxon>Vertebrata</taxon>
        <taxon>Euteleostomi</taxon>
        <taxon>Mammalia</taxon>
        <taxon>Eutheria</taxon>
        <taxon>Laurasiatheria</taxon>
        <taxon>Chiroptera</taxon>
        <taxon>Yangochiroptera</taxon>
        <taxon>Vespertilionidae</taxon>
        <taxon>Myotis</taxon>
    </lineage>
</organism>
<evidence type="ECO:0008006" key="9">
    <source>
        <dbReference type="Google" id="ProtNLM"/>
    </source>
</evidence>
<comment type="caution">
    <text evidence="3">Lacks conserved residue(s) required for the propagation of feature annotation.</text>
</comment>
<dbReference type="Proteomes" id="UP000527355">
    <property type="component" value="Unassembled WGS sequence"/>
</dbReference>
<dbReference type="PROSITE" id="PS00022">
    <property type="entry name" value="EGF_1"/>
    <property type="match status" value="1"/>
</dbReference>
<evidence type="ECO:0000256" key="3">
    <source>
        <dbReference type="PROSITE-ProRule" id="PRU00076"/>
    </source>
</evidence>
<gene>
    <name evidence="7" type="ORF">mMyoMyo1_012955</name>
</gene>